<dbReference type="EMBL" id="JAPFFF010000030">
    <property type="protein sequence ID" value="KAK8845832.1"/>
    <property type="molecule type" value="Genomic_DNA"/>
</dbReference>
<gene>
    <name evidence="1" type="ORF">M9Y10_020755</name>
</gene>
<evidence type="ECO:0008006" key="3">
    <source>
        <dbReference type="Google" id="ProtNLM"/>
    </source>
</evidence>
<evidence type="ECO:0000313" key="1">
    <source>
        <dbReference type="EMBL" id="KAK8845832.1"/>
    </source>
</evidence>
<name>A0ABR2HEI1_9EUKA</name>
<reference evidence="1 2" key="1">
    <citation type="submission" date="2024-04" db="EMBL/GenBank/DDBJ databases">
        <title>Tritrichomonas musculus Genome.</title>
        <authorList>
            <person name="Alves-Ferreira E."/>
            <person name="Grigg M."/>
            <person name="Lorenzi H."/>
            <person name="Galac M."/>
        </authorList>
    </citation>
    <scope>NUCLEOTIDE SEQUENCE [LARGE SCALE GENOMIC DNA]</scope>
    <source>
        <strain evidence="1 2">EAF2021</strain>
    </source>
</reference>
<dbReference type="Proteomes" id="UP001470230">
    <property type="component" value="Unassembled WGS sequence"/>
</dbReference>
<sequence length="682" mass="80849">MSGNPENSNEDANGNIRLQNRVSTNSFTDLSGMYKFALREIIESKRHFAKIQLIIFYFRYKKLKKIPFKELNSININKQISPELKILKDIWKPENLSKKLRFLLGKEEKFSQLIDCISYSIIPSLFCMFLEEETFELFTPFIQNLNKNKGDAFNLQKLFSRPLFVSPHFLRFTRQVFYPLLRPFYANNLTFNAEQHVEKLREQIIKSIYANIDFCPLYIHQFLSKIQSDDQLLKGVMKESFFDSLIEFPALFQTIDPWLINSPQDNSKIIEILKATIDDCFIQKVTNIFIDPKSFEGRVFSFEEMFAFIQDNKIIDNIDKFVTKKFERYSLNNITDPEKNIIDEIVEKKFESYELYNFKFDHEIQNTSQYERTTIKNDSKESFHDFDRTTILLNILLTQDIQVAPSIPDGVYKLIKSKYVSDFFHFATDFRQKSKLIVGNYGFGIILMQRYFSKIKFNSYMIYRSDLKKYDDLINNYLMIHFKEVAQFVIERINRSNSKLKPFISEIIDGLGDALNDDSIRLRNIFLENNDPISKLLYMKRIISNKMFFAVLKNKVDTDELTFDDYTCIYLLIFAYTNPRRMVSNLVFISEFFFDKVSISLTNLRDEFYANFVSTLSLLSTCVDFFIDFNQLKRFSIDHGSQDSSSFLENRKNDIKMFRIYFKILLNEKIDSKEKKLLHAQL</sequence>
<evidence type="ECO:0000313" key="2">
    <source>
        <dbReference type="Proteomes" id="UP001470230"/>
    </source>
</evidence>
<protein>
    <recommendedName>
        <fullName evidence="3">VPS9 domain-containing protein</fullName>
    </recommendedName>
</protein>
<keyword evidence="2" id="KW-1185">Reference proteome</keyword>
<proteinExistence type="predicted"/>
<accession>A0ABR2HEI1</accession>
<comment type="caution">
    <text evidence="1">The sequence shown here is derived from an EMBL/GenBank/DDBJ whole genome shotgun (WGS) entry which is preliminary data.</text>
</comment>
<organism evidence="1 2">
    <name type="scientific">Tritrichomonas musculus</name>
    <dbReference type="NCBI Taxonomy" id="1915356"/>
    <lineage>
        <taxon>Eukaryota</taxon>
        <taxon>Metamonada</taxon>
        <taxon>Parabasalia</taxon>
        <taxon>Tritrichomonadida</taxon>
        <taxon>Tritrichomonadidae</taxon>
        <taxon>Tritrichomonas</taxon>
    </lineage>
</organism>